<sequence length="292" mass="33220">MNEEFTALQNQATWTLVPAPLNKPVLGCKWTYKTKLLPSGKVDRYKARLVALGYNQKFGINYTETFSPVAKMPTIRLLLTLALNRRCQILQLDVSNAFLHGDLPDDIYMRQPPGFQHPHHPDFVCKLRKSLYGLKQAPRQWFQKLTGFLQAQGFGFSRSDPSLLILNKDNIQIYILIYVDDFLVTGNNEPAITRLLTQLRSQFALKQLGDISLFLGIQVIRIVNPHYPQAPLRPNEQKPTGLSSRIQLCIEDLPVRCNISLSRGRTSPSPQMRFASTCNNHKIKTSKLSQDS</sequence>
<reference evidence="2" key="1">
    <citation type="journal article" date="2022" name="Front. Genet.">
        <title>Chromosome-Scale Assembly of the Dendrobium nobile Genome Provides Insights Into the Molecular Mechanism of the Biosynthesis of the Medicinal Active Ingredient of Dendrobium.</title>
        <authorList>
            <person name="Xu Q."/>
            <person name="Niu S.-C."/>
            <person name="Li K.-L."/>
            <person name="Zheng P.-J."/>
            <person name="Zhang X.-J."/>
            <person name="Jia Y."/>
            <person name="Liu Y."/>
            <person name="Niu Y.-X."/>
            <person name="Yu L.-H."/>
            <person name="Chen D.-F."/>
            <person name="Zhang G.-Q."/>
        </authorList>
    </citation>
    <scope>NUCLEOTIDE SEQUENCE</scope>
    <source>
        <tissue evidence="2">Leaf</tissue>
    </source>
</reference>
<feature type="domain" description="Reverse transcriptase Ty1/copia-type" evidence="1">
    <location>
        <begin position="12"/>
        <end position="224"/>
    </location>
</feature>
<comment type="caution">
    <text evidence="2">The sequence shown here is derived from an EMBL/GenBank/DDBJ whole genome shotgun (WGS) entry which is preliminary data.</text>
</comment>
<dbReference type="Proteomes" id="UP000829196">
    <property type="component" value="Unassembled WGS sequence"/>
</dbReference>
<dbReference type="AlphaFoldDB" id="A0A8T3B7L1"/>
<dbReference type="Pfam" id="PF07727">
    <property type="entry name" value="RVT_2"/>
    <property type="match status" value="1"/>
</dbReference>
<accession>A0A8T3B7L1</accession>
<organism evidence="2 3">
    <name type="scientific">Dendrobium nobile</name>
    <name type="common">Orchid</name>
    <dbReference type="NCBI Taxonomy" id="94219"/>
    <lineage>
        <taxon>Eukaryota</taxon>
        <taxon>Viridiplantae</taxon>
        <taxon>Streptophyta</taxon>
        <taxon>Embryophyta</taxon>
        <taxon>Tracheophyta</taxon>
        <taxon>Spermatophyta</taxon>
        <taxon>Magnoliopsida</taxon>
        <taxon>Liliopsida</taxon>
        <taxon>Asparagales</taxon>
        <taxon>Orchidaceae</taxon>
        <taxon>Epidendroideae</taxon>
        <taxon>Malaxideae</taxon>
        <taxon>Dendrobiinae</taxon>
        <taxon>Dendrobium</taxon>
    </lineage>
</organism>
<evidence type="ECO:0000313" key="2">
    <source>
        <dbReference type="EMBL" id="KAI0507377.1"/>
    </source>
</evidence>
<protein>
    <recommendedName>
        <fullName evidence="1">Reverse transcriptase Ty1/copia-type domain-containing protein</fullName>
    </recommendedName>
</protein>
<dbReference type="InterPro" id="IPR043502">
    <property type="entry name" value="DNA/RNA_pol_sf"/>
</dbReference>
<dbReference type="PANTHER" id="PTHR43383">
    <property type="entry name" value="NODULIN 6"/>
    <property type="match status" value="1"/>
</dbReference>
<evidence type="ECO:0000259" key="1">
    <source>
        <dbReference type="Pfam" id="PF07727"/>
    </source>
</evidence>
<dbReference type="InterPro" id="IPR013103">
    <property type="entry name" value="RVT_2"/>
</dbReference>
<dbReference type="EMBL" id="JAGYWB010000010">
    <property type="protein sequence ID" value="KAI0507377.1"/>
    <property type="molecule type" value="Genomic_DNA"/>
</dbReference>
<evidence type="ECO:0000313" key="3">
    <source>
        <dbReference type="Proteomes" id="UP000829196"/>
    </source>
</evidence>
<dbReference type="SUPFAM" id="SSF56672">
    <property type="entry name" value="DNA/RNA polymerases"/>
    <property type="match status" value="1"/>
</dbReference>
<name>A0A8T3B7L1_DENNO</name>
<proteinExistence type="predicted"/>
<dbReference type="PANTHER" id="PTHR43383:SF2">
    <property type="entry name" value="AMIDOHYDROLASE 2 FAMILY PROTEIN"/>
    <property type="match status" value="1"/>
</dbReference>
<gene>
    <name evidence="2" type="ORF">KFK09_013500</name>
</gene>
<keyword evidence="3" id="KW-1185">Reference proteome</keyword>
<dbReference type="OrthoDB" id="411615at2759"/>